<organism evidence="1">
    <name type="scientific">Culex pipiens</name>
    <name type="common">House mosquito</name>
    <dbReference type="NCBI Taxonomy" id="7175"/>
    <lineage>
        <taxon>Eukaryota</taxon>
        <taxon>Metazoa</taxon>
        <taxon>Ecdysozoa</taxon>
        <taxon>Arthropoda</taxon>
        <taxon>Hexapoda</taxon>
        <taxon>Insecta</taxon>
        <taxon>Pterygota</taxon>
        <taxon>Neoptera</taxon>
        <taxon>Endopterygota</taxon>
        <taxon>Diptera</taxon>
        <taxon>Nematocera</taxon>
        <taxon>Culicoidea</taxon>
        <taxon>Culicidae</taxon>
        <taxon>Culicinae</taxon>
        <taxon>Culicini</taxon>
        <taxon>Culex</taxon>
        <taxon>Culex</taxon>
    </lineage>
</organism>
<dbReference type="EMBL" id="HBUE01154533">
    <property type="protein sequence ID" value="CAG6507063.1"/>
    <property type="molecule type" value="Transcribed_RNA"/>
</dbReference>
<dbReference type="EMBL" id="HBUE01154523">
    <property type="protein sequence ID" value="CAG6507060.1"/>
    <property type="molecule type" value="Transcribed_RNA"/>
</dbReference>
<dbReference type="EMBL" id="HBUE01259580">
    <property type="protein sequence ID" value="CAG6558392.1"/>
    <property type="molecule type" value="Transcribed_RNA"/>
</dbReference>
<dbReference type="EMBL" id="HBUE01259570">
    <property type="protein sequence ID" value="CAG6558389.1"/>
    <property type="molecule type" value="Transcribed_RNA"/>
</dbReference>
<dbReference type="EMBL" id="HBUE01259564">
    <property type="protein sequence ID" value="CAG6558387.1"/>
    <property type="molecule type" value="Transcribed_RNA"/>
</dbReference>
<sequence length="122" mass="13397">MMTRAESCPIGVIEQLEPEPIGRLELLPKAKQPQPSTPGEQKKLACWALEALLLELKAQLRGAQISNALGYFTMRSSPSNYAVSKKNEELFSLPILWPASPVSATFPDFLNSPANFFCDSST</sequence>
<accession>A0A8D8IV54</accession>
<proteinExistence type="predicted"/>
<evidence type="ECO:0000313" key="1">
    <source>
        <dbReference type="EMBL" id="CAG6558387.1"/>
    </source>
</evidence>
<protein>
    <submittedName>
        <fullName evidence="1">(northern house mosquito) hypothetical protein</fullName>
    </submittedName>
</protein>
<name>A0A8D8IV54_CULPI</name>
<dbReference type="EMBL" id="HBUE01154517">
    <property type="protein sequence ID" value="CAG6507058.1"/>
    <property type="molecule type" value="Transcribed_RNA"/>
</dbReference>
<reference evidence="1" key="1">
    <citation type="submission" date="2021-05" db="EMBL/GenBank/DDBJ databases">
        <authorList>
            <person name="Alioto T."/>
            <person name="Alioto T."/>
            <person name="Gomez Garrido J."/>
        </authorList>
    </citation>
    <scope>NUCLEOTIDE SEQUENCE</scope>
</reference>
<dbReference type="EMBL" id="HBUE01057797">
    <property type="protein sequence ID" value="CAG6467255.1"/>
    <property type="molecule type" value="Transcribed_RNA"/>
</dbReference>
<dbReference type="EMBL" id="HBUE01057801">
    <property type="protein sequence ID" value="CAG6467258.1"/>
    <property type="molecule type" value="Transcribed_RNA"/>
</dbReference>
<dbReference type="AlphaFoldDB" id="A0A8D8IV54"/>